<dbReference type="Proteomes" id="UP001157418">
    <property type="component" value="Unassembled WGS sequence"/>
</dbReference>
<proteinExistence type="predicted"/>
<name>A0AAU9P4T9_9ASTR</name>
<evidence type="ECO:0000313" key="2">
    <source>
        <dbReference type="Proteomes" id="UP001157418"/>
    </source>
</evidence>
<gene>
    <name evidence="1" type="ORF">LVIROSA_LOCUS31024</name>
</gene>
<dbReference type="AlphaFoldDB" id="A0AAU9P4T9"/>
<dbReference type="EMBL" id="CAKMRJ010005523">
    <property type="protein sequence ID" value="CAH1445253.1"/>
    <property type="molecule type" value="Genomic_DNA"/>
</dbReference>
<accession>A0AAU9P4T9</accession>
<comment type="caution">
    <text evidence="1">The sequence shown here is derived from an EMBL/GenBank/DDBJ whole genome shotgun (WGS) entry which is preliminary data.</text>
</comment>
<protein>
    <submittedName>
        <fullName evidence="1">Uncharacterized protein</fullName>
    </submittedName>
</protein>
<reference evidence="1 2" key="1">
    <citation type="submission" date="2022-01" db="EMBL/GenBank/DDBJ databases">
        <authorList>
            <person name="Xiong W."/>
            <person name="Schranz E."/>
        </authorList>
    </citation>
    <scope>NUCLEOTIDE SEQUENCE [LARGE SCALE GENOMIC DNA]</scope>
</reference>
<sequence length="241" mass="27541">MFERSYSSSCFNYFLFHRLFLTCSTAVYKKDYELITFQMETKGKKNLTKEQFTQILKLESDGPFETLAPNQVFSMLNEIGKCDILELMLIEAYQQEGIQVPEGEEVAVFSHLQIPKSLVDDPKAFPVIGRIAENVLELVPLSNPVLIRFHEMFADVPRKKRKATGVLNMMASKKQVTKPMKKKKTIEVTVLGTPDYDESTYTEDMDLSKGQYSQSHRDANADDVNHLIHDAFHHDTPPVSP</sequence>
<keyword evidence="2" id="KW-1185">Reference proteome</keyword>
<organism evidence="1 2">
    <name type="scientific">Lactuca virosa</name>
    <dbReference type="NCBI Taxonomy" id="75947"/>
    <lineage>
        <taxon>Eukaryota</taxon>
        <taxon>Viridiplantae</taxon>
        <taxon>Streptophyta</taxon>
        <taxon>Embryophyta</taxon>
        <taxon>Tracheophyta</taxon>
        <taxon>Spermatophyta</taxon>
        <taxon>Magnoliopsida</taxon>
        <taxon>eudicotyledons</taxon>
        <taxon>Gunneridae</taxon>
        <taxon>Pentapetalae</taxon>
        <taxon>asterids</taxon>
        <taxon>campanulids</taxon>
        <taxon>Asterales</taxon>
        <taxon>Asteraceae</taxon>
        <taxon>Cichorioideae</taxon>
        <taxon>Cichorieae</taxon>
        <taxon>Lactucinae</taxon>
        <taxon>Lactuca</taxon>
    </lineage>
</organism>
<evidence type="ECO:0000313" key="1">
    <source>
        <dbReference type="EMBL" id="CAH1445253.1"/>
    </source>
</evidence>